<protein>
    <submittedName>
        <fullName evidence="1">Uncharacterized protein</fullName>
    </submittedName>
</protein>
<proteinExistence type="predicted"/>
<dbReference type="Proteomes" id="UP000824890">
    <property type="component" value="Unassembled WGS sequence"/>
</dbReference>
<keyword evidence="2" id="KW-1185">Reference proteome</keyword>
<gene>
    <name evidence="1" type="ORF">HID58_070567</name>
</gene>
<dbReference type="EMBL" id="JAGKQM010000016">
    <property type="protein sequence ID" value="KAH0873205.1"/>
    <property type="molecule type" value="Genomic_DNA"/>
</dbReference>
<reference evidence="1 2" key="1">
    <citation type="submission" date="2021-05" db="EMBL/GenBank/DDBJ databases">
        <title>Genome Assembly of Synthetic Allotetraploid Brassica napus Reveals Homoeologous Exchanges between Subgenomes.</title>
        <authorList>
            <person name="Davis J.T."/>
        </authorList>
    </citation>
    <scope>NUCLEOTIDE SEQUENCE [LARGE SCALE GENOMIC DNA]</scope>
    <source>
        <strain evidence="2">cv. Da-Ae</strain>
        <tissue evidence="1">Seedling</tissue>
    </source>
</reference>
<comment type="caution">
    <text evidence="1">The sequence shown here is derived from an EMBL/GenBank/DDBJ whole genome shotgun (WGS) entry which is preliminary data.</text>
</comment>
<organism evidence="1 2">
    <name type="scientific">Brassica napus</name>
    <name type="common">Rape</name>
    <dbReference type="NCBI Taxonomy" id="3708"/>
    <lineage>
        <taxon>Eukaryota</taxon>
        <taxon>Viridiplantae</taxon>
        <taxon>Streptophyta</taxon>
        <taxon>Embryophyta</taxon>
        <taxon>Tracheophyta</taxon>
        <taxon>Spermatophyta</taxon>
        <taxon>Magnoliopsida</taxon>
        <taxon>eudicotyledons</taxon>
        <taxon>Gunneridae</taxon>
        <taxon>Pentapetalae</taxon>
        <taxon>rosids</taxon>
        <taxon>malvids</taxon>
        <taxon>Brassicales</taxon>
        <taxon>Brassicaceae</taxon>
        <taxon>Brassiceae</taxon>
        <taxon>Brassica</taxon>
    </lineage>
</organism>
<accession>A0ABQ7YZ72</accession>
<name>A0ABQ7YZ72_BRANA</name>
<sequence>MRVDSRRLGVIGFTQGKTRGFYRSRQTMGIIRRSMDTRFDFAVSKESISRGLMFGFNGFVGESSVLRSDHKMGRTCEARSFSYTRMLRKEVEVVIFFTWWDLVRISWILVRICPEQEHDYSHLIVINDSKAPGKGTLRLFELYHDLLDGELGGLISFNRSVAFLFGIFQLDCDVDLIKLSASGGNRKMRSMLLKQGGINLLIGTSGRSMGLDKCRGYYQASLVLV</sequence>
<evidence type="ECO:0000313" key="2">
    <source>
        <dbReference type="Proteomes" id="UP000824890"/>
    </source>
</evidence>
<evidence type="ECO:0000313" key="1">
    <source>
        <dbReference type="EMBL" id="KAH0873205.1"/>
    </source>
</evidence>